<accession>A0A0P1AI06</accession>
<dbReference type="PANTHER" id="PTHR48070">
    <property type="entry name" value="ESTERASE OVCA2"/>
    <property type="match status" value="1"/>
</dbReference>
<dbReference type="InterPro" id="IPR005645">
    <property type="entry name" value="FSH-like_dom"/>
</dbReference>
<dbReference type="GeneID" id="36406040"/>
<keyword evidence="1 3" id="KW-0378">Hydrolase</keyword>
<dbReference type="EMBL" id="CCYD01000523">
    <property type="protein sequence ID" value="CEG40802.1"/>
    <property type="molecule type" value="Genomic_DNA"/>
</dbReference>
<dbReference type="Proteomes" id="UP000054928">
    <property type="component" value="Unassembled WGS sequence"/>
</dbReference>
<feature type="domain" description="Serine hydrolase" evidence="2">
    <location>
        <begin position="4"/>
        <end position="200"/>
    </location>
</feature>
<dbReference type="Pfam" id="PF03959">
    <property type="entry name" value="FSH1"/>
    <property type="match status" value="1"/>
</dbReference>
<evidence type="ECO:0000256" key="1">
    <source>
        <dbReference type="ARBA" id="ARBA00022801"/>
    </source>
</evidence>
<dbReference type="OMA" id="RCAKTEN"/>
<dbReference type="SUPFAM" id="SSF53474">
    <property type="entry name" value="alpha/beta-Hydrolases"/>
    <property type="match status" value="1"/>
</dbReference>
<proteinExistence type="predicted"/>
<dbReference type="STRING" id="4781.A0A0P1AI06"/>
<dbReference type="GO" id="GO:0005737">
    <property type="term" value="C:cytoplasm"/>
    <property type="evidence" value="ECO:0007669"/>
    <property type="project" value="TreeGrafter"/>
</dbReference>
<reference evidence="4" key="1">
    <citation type="submission" date="2014-09" db="EMBL/GenBank/DDBJ databases">
        <authorList>
            <person name="Sharma Rahul"/>
            <person name="Thines Marco"/>
        </authorList>
    </citation>
    <scope>NUCLEOTIDE SEQUENCE [LARGE SCALE GENOMIC DNA]</scope>
</reference>
<keyword evidence="4" id="KW-1185">Reference proteome</keyword>
<evidence type="ECO:0000259" key="2">
    <source>
        <dbReference type="Pfam" id="PF03959"/>
    </source>
</evidence>
<dbReference type="PANTHER" id="PTHR48070:SF6">
    <property type="entry name" value="ESTERASE OVCA2"/>
    <property type="match status" value="1"/>
</dbReference>
<dbReference type="Gene3D" id="3.40.50.1820">
    <property type="entry name" value="alpha/beta hydrolase"/>
    <property type="match status" value="1"/>
</dbReference>
<organism evidence="3 4">
    <name type="scientific">Plasmopara halstedii</name>
    <name type="common">Downy mildew of sunflower</name>
    <dbReference type="NCBI Taxonomy" id="4781"/>
    <lineage>
        <taxon>Eukaryota</taxon>
        <taxon>Sar</taxon>
        <taxon>Stramenopiles</taxon>
        <taxon>Oomycota</taxon>
        <taxon>Peronosporomycetes</taxon>
        <taxon>Peronosporales</taxon>
        <taxon>Peronosporaceae</taxon>
        <taxon>Plasmopara</taxon>
    </lineage>
</organism>
<evidence type="ECO:0000313" key="3">
    <source>
        <dbReference type="EMBL" id="CEG40802.1"/>
    </source>
</evidence>
<dbReference type="GO" id="GO:0016787">
    <property type="term" value="F:hydrolase activity"/>
    <property type="evidence" value="ECO:0007669"/>
    <property type="project" value="UniProtKB-KW"/>
</dbReference>
<dbReference type="GO" id="GO:0005634">
    <property type="term" value="C:nucleus"/>
    <property type="evidence" value="ECO:0007669"/>
    <property type="project" value="TreeGrafter"/>
</dbReference>
<dbReference type="InterPro" id="IPR029058">
    <property type="entry name" value="AB_hydrolase_fold"/>
</dbReference>
<dbReference type="OrthoDB" id="414698at2759"/>
<dbReference type="AlphaFoldDB" id="A0A0P1AI06"/>
<sequence length="250" mass="27883">MCTSRKLRLLCLHGMYQDAITFASKTNLLRHANAGVNFVYLDGPFTIVPPILKKAEFRAWWRPLSAHEDDFSQLDSDRSVLISYLRQKLDEIGTVDGVIGFSQGASLAAWMCSKQARAELQWSPKVVVLIGSYLSYPPFSLDSGIISGMASLHMFGSNDYVIPAAKSQQVMNIFKKHETTNYPVLTSVHTQGHVIPKCDKSIKLFESFISDQQQKLHGCSSISSSRSLETCEREELTPSEAQASQRVCMV</sequence>
<dbReference type="RefSeq" id="XP_024577171.1">
    <property type="nucleotide sequence ID" value="XM_024726500.1"/>
</dbReference>
<evidence type="ECO:0000313" key="4">
    <source>
        <dbReference type="Proteomes" id="UP000054928"/>
    </source>
</evidence>
<dbReference type="InterPro" id="IPR050593">
    <property type="entry name" value="LovG"/>
</dbReference>
<protein>
    <submittedName>
        <fullName evidence="3">Phospholipase/carboxyhydrolase</fullName>
    </submittedName>
</protein>
<name>A0A0P1AI06_PLAHL</name>